<protein>
    <recommendedName>
        <fullName evidence="4">Transmembrane protein</fullName>
    </recommendedName>
</protein>
<evidence type="ECO:0000313" key="2">
    <source>
        <dbReference type="EMBL" id="CAD8179087.1"/>
    </source>
</evidence>
<evidence type="ECO:0000256" key="1">
    <source>
        <dbReference type="SAM" id="Phobius"/>
    </source>
</evidence>
<dbReference type="EMBL" id="CAJJDO010000071">
    <property type="protein sequence ID" value="CAD8179087.1"/>
    <property type="molecule type" value="Genomic_DNA"/>
</dbReference>
<accession>A0A8S1VPZ1</accession>
<evidence type="ECO:0000313" key="3">
    <source>
        <dbReference type="Proteomes" id="UP000689195"/>
    </source>
</evidence>
<keyword evidence="1" id="KW-0812">Transmembrane</keyword>
<dbReference type="PANTHER" id="PTHR12621:SF7">
    <property type="entry name" value="CYSTEINE AND HISTIDINE-RICH DOMAIN-CONTAINING PROTEIN 1"/>
    <property type="match status" value="1"/>
</dbReference>
<comment type="caution">
    <text evidence="2">The sequence shown here is derived from an EMBL/GenBank/DDBJ whole genome shotgun (WGS) entry which is preliminary data.</text>
</comment>
<keyword evidence="1" id="KW-0472">Membrane</keyword>
<dbReference type="PANTHER" id="PTHR12621">
    <property type="entry name" value="CYSTEINE AND HISTIDINE-RICH DOMAIN CHORD -CONTAINING PROTEIN"/>
    <property type="match status" value="1"/>
</dbReference>
<dbReference type="AlphaFoldDB" id="A0A8S1VPZ1"/>
<feature type="transmembrane region" description="Helical" evidence="1">
    <location>
        <begin position="295"/>
        <end position="316"/>
    </location>
</feature>
<dbReference type="GO" id="GO:0008270">
    <property type="term" value="F:zinc ion binding"/>
    <property type="evidence" value="ECO:0007669"/>
    <property type="project" value="TreeGrafter"/>
</dbReference>
<dbReference type="OrthoDB" id="298611at2759"/>
<proteinExistence type="predicted"/>
<name>A0A8S1VPZ1_9CILI</name>
<keyword evidence="1" id="KW-1133">Transmembrane helix</keyword>
<keyword evidence="3" id="KW-1185">Reference proteome</keyword>
<dbReference type="Proteomes" id="UP000689195">
    <property type="component" value="Unassembled WGS sequence"/>
</dbReference>
<feature type="transmembrane region" description="Helical" evidence="1">
    <location>
        <begin position="28"/>
        <end position="52"/>
    </location>
</feature>
<gene>
    <name evidence="2" type="ORF">PPENT_87.1.T0710070</name>
</gene>
<sequence length="483" mass="56915">MNILKNLDLFGVPFVQGIDHSQSKYKSIFGGILSLVTLSASLAYAIWIFYLWQTKQMNPKISNSKYVSDYSFLDLNKDFIRLYYWQYDENLIDPFQTKILLPLVIYNRQNQLTSPQVINTTSITSYGNTYIPKIELGFTKIDGEIYTSEEMYIQIVMCSEIYLQPYEKCASPELTEQFFKQSSNLVVMQIYSTTLDSRDGSEQIGLQEFYIQIEQQFCYTMNTFLETNLYELQDYFLFGTSKYKEYISGAVVQTQTSSSEYCYKTFNNNALSLVYLGMNGNQMKTIFEYPRAGDIFANIGSIVSLLFMIKYIIIILNQYSLNQKIITELISFYYPEFKNICITKNWRYNITMVKVNQKEVDIKEYMKFYNKVQQQMQQKLCYLNLLYEISRLYFIIRSFKYRQELYKSHSVGIKMNLNLNKEFDIIYNYNSISSAKSNLESIVLNEDDADIISLTRIRPQNNFDCIPEEIINENDFYNTNKIV</sequence>
<evidence type="ECO:0008006" key="4">
    <source>
        <dbReference type="Google" id="ProtNLM"/>
    </source>
</evidence>
<reference evidence="2" key="1">
    <citation type="submission" date="2021-01" db="EMBL/GenBank/DDBJ databases">
        <authorList>
            <consortium name="Genoscope - CEA"/>
            <person name="William W."/>
        </authorList>
    </citation>
    <scope>NUCLEOTIDE SEQUENCE</scope>
</reference>
<organism evidence="2 3">
    <name type="scientific">Paramecium pentaurelia</name>
    <dbReference type="NCBI Taxonomy" id="43138"/>
    <lineage>
        <taxon>Eukaryota</taxon>
        <taxon>Sar</taxon>
        <taxon>Alveolata</taxon>
        <taxon>Ciliophora</taxon>
        <taxon>Intramacronucleata</taxon>
        <taxon>Oligohymenophorea</taxon>
        <taxon>Peniculida</taxon>
        <taxon>Parameciidae</taxon>
        <taxon>Paramecium</taxon>
    </lineage>
</organism>